<proteinExistence type="predicted"/>
<comment type="caution">
    <text evidence="2">The sequence shown here is derived from an EMBL/GenBank/DDBJ whole genome shotgun (WGS) entry which is preliminary data.</text>
</comment>
<name>A0A7J0CSD5_STRMI</name>
<protein>
    <submittedName>
        <fullName evidence="2">Uncharacterized protein</fullName>
    </submittedName>
</protein>
<dbReference type="AlphaFoldDB" id="A0A7J0CSD5"/>
<accession>A0A7J0CSD5</accession>
<organism evidence="2 3">
    <name type="scientific">Streptomyces microflavus</name>
    <name type="common">Streptomyces lipmanii</name>
    <dbReference type="NCBI Taxonomy" id="1919"/>
    <lineage>
        <taxon>Bacteria</taxon>
        <taxon>Bacillati</taxon>
        <taxon>Actinomycetota</taxon>
        <taxon>Actinomycetes</taxon>
        <taxon>Kitasatosporales</taxon>
        <taxon>Streptomycetaceae</taxon>
        <taxon>Streptomyces</taxon>
    </lineage>
</organism>
<feature type="region of interest" description="Disordered" evidence="1">
    <location>
        <begin position="1"/>
        <end position="51"/>
    </location>
</feature>
<dbReference type="EMBL" id="BLWD01000001">
    <property type="protein sequence ID" value="GFN05209.1"/>
    <property type="molecule type" value="Genomic_DNA"/>
</dbReference>
<reference evidence="2 3" key="1">
    <citation type="submission" date="2020-05" db="EMBL/GenBank/DDBJ databases">
        <title>Whole genome shotgun sequence of Streptomyces microflavus NBRC 13062.</title>
        <authorList>
            <person name="Komaki H."/>
            <person name="Tamura T."/>
        </authorList>
    </citation>
    <scope>NUCLEOTIDE SEQUENCE [LARGE SCALE GENOMIC DNA]</scope>
    <source>
        <strain evidence="2 3">NBRC 13062</strain>
    </source>
</reference>
<evidence type="ECO:0000313" key="2">
    <source>
        <dbReference type="EMBL" id="GFN05209.1"/>
    </source>
</evidence>
<evidence type="ECO:0000256" key="1">
    <source>
        <dbReference type="SAM" id="MobiDB-lite"/>
    </source>
</evidence>
<gene>
    <name evidence="2" type="ORF">Smic_37650</name>
</gene>
<evidence type="ECO:0000313" key="3">
    <source>
        <dbReference type="Proteomes" id="UP000498740"/>
    </source>
</evidence>
<dbReference type="Proteomes" id="UP000498740">
    <property type="component" value="Unassembled WGS sequence"/>
</dbReference>
<sequence>MAGAWGGADGEFSMASTFAPLSGAPGEEPAAIRPTSMFRKNLKTGMPELSP</sequence>